<dbReference type="InterPro" id="IPR050232">
    <property type="entry name" value="FBL13/AtMIF1-like"/>
</dbReference>
<protein>
    <submittedName>
        <fullName evidence="2">F-box/RNI/FBD-like domain protein</fullName>
    </submittedName>
    <submittedName>
        <fullName evidence="3">Putative F-box domain, FBD domain, leucine-rich repeat domain, L domain-containing protein</fullName>
    </submittedName>
</protein>
<dbReference type="SUPFAM" id="SSF52047">
    <property type="entry name" value="RNI-like"/>
    <property type="match status" value="1"/>
</dbReference>
<dbReference type="SUPFAM" id="SSF81383">
    <property type="entry name" value="F-box domain"/>
    <property type="match status" value="1"/>
</dbReference>
<dbReference type="PaxDb" id="3880-AES97112"/>
<reference evidence="2 5" key="2">
    <citation type="journal article" date="2014" name="BMC Genomics">
        <title>An improved genome release (version Mt4.0) for the model legume Medicago truncatula.</title>
        <authorList>
            <person name="Tang H."/>
            <person name="Krishnakumar V."/>
            <person name="Bidwell S."/>
            <person name="Rosen B."/>
            <person name="Chan A."/>
            <person name="Zhou S."/>
            <person name="Gentzbittel L."/>
            <person name="Childs K.L."/>
            <person name="Yandell M."/>
            <person name="Gundlach H."/>
            <person name="Mayer K.F."/>
            <person name="Schwartz D.C."/>
            <person name="Town C.D."/>
        </authorList>
    </citation>
    <scope>GENOME REANNOTATION</scope>
    <source>
        <strain evidence="4 5">cv. Jemalong A17</strain>
    </source>
</reference>
<dbReference type="EMBL" id="CM001221">
    <property type="protein sequence ID" value="AES97112.1"/>
    <property type="molecule type" value="Genomic_DNA"/>
</dbReference>
<dbReference type="AlphaFoldDB" id="G7JZ33"/>
<dbReference type="Pfam" id="PF00646">
    <property type="entry name" value="F-box"/>
    <property type="match status" value="1"/>
</dbReference>
<gene>
    <name evidence="4" type="primary">11432072</name>
    <name evidence="2" type="ordered locus">MTR_5g045510</name>
    <name evidence="3" type="ORF">MtrunA17_Chr5g0419561</name>
</gene>
<evidence type="ECO:0000259" key="1">
    <source>
        <dbReference type="PROSITE" id="PS50181"/>
    </source>
</evidence>
<proteinExistence type="predicted"/>
<dbReference type="Gene3D" id="1.20.1280.50">
    <property type="match status" value="1"/>
</dbReference>
<feature type="domain" description="F-box" evidence="1">
    <location>
        <begin position="11"/>
        <end position="47"/>
    </location>
</feature>
<dbReference type="Pfam" id="PF24758">
    <property type="entry name" value="LRR_At5g56370"/>
    <property type="match status" value="1"/>
</dbReference>
<dbReference type="InterPro" id="IPR036047">
    <property type="entry name" value="F-box-like_dom_sf"/>
</dbReference>
<dbReference type="Gramene" id="rna30798">
    <property type="protein sequence ID" value="RHN55596.1"/>
    <property type="gene ID" value="gene30798"/>
</dbReference>
<dbReference type="Pfam" id="PF08387">
    <property type="entry name" value="FBD"/>
    <property type="match status" value="1"/>
</dbReference>
<dbReference type="InterPro" id="IPR006566">
    <property type="entry name" value="FBD"/>
</dbReference>
<dbReference type="InterPro" id="IPR001810">
    <property type="entry name" value="F-box_dom"/>
</dbReference>
<dbReference type="SMART" id="SM00256">
    <property type="entry name" value="FBOX"/>
    <property type="match status" value="1"/>
</dbReference>
<dbReference type="Proteomes" id="UP000002051">
    <property type="component" value="Chromosome 5"/>
</dbReference>
<keyword evidence="5" id="KW-1185">Reference proteome</keyword>
<reference evidence="2 5" key="1">
    <citation type="journal article" date="2011" name="Nature">
        <title>The Medicago genome provides insight into the evolution of rhizobial symbioses.</title>
        <authorList>
            <person name="Young N.D."/>
            <person name="Debelle F."/>
            <person name="Oldroyd G.E."/>
            <person name="Geurts R."/>
            <person name="Cannon S.B."/>
            <person name="Udvardi M.K."/>
            <person name="Benedito V.A."/>
            <person name="Mayer K.F."/>
            <person name="Gouzy J."/>
            <person name="Schoof H."/>
            <person name="Van de Peer Y."/>
            <person name="Proost S."/>
            <person name="Cook D.R."/>
            <person name="Meyers B.C."/>
            <person name="Spannagl M."/>
            <person name="Cheung F."/>
            <person name="De Mita S."/>
            <person name="Krishnakumar V."/>
            <person name="Gundlach H."/>
            <person name="Zhou S."/>
            <person name="Mudge J."/>
            <person name="Bharti A.K."/>
            <person name="Murray J.D."/>
            <person name="Naoumkina M.A."/>
            <person name="Rosen B."/>
            <person name="Silverstein K.A."/>
            <person name="Tang H."/>
            <person name="Rombauts S."/>
            <person name="Zhao P.X."/>
            <person name="Zhou P."/>
            <person name="Barbe V."/>
            <person name="Bardou P."/>
            <person name="Bechner M."/>
            <person name="Bellec A."/>
            <person name="Berger A."/>
            <person name="Berges H."/>
            <person name="Bidwell S."/>
            <person name="Bisseling T."/>
            <person name="Choisne N."/>
            <person name="Couloux A."/>
            <person name="Denny R."/>
            <person name="Deshpande S."/>
            <person name="Dai X."/>
            <person name="Doyle J.J."/>
            <person name="Dudez A.M."/>
            <person name="Farmer A.D."/>
            <person name="Fouteau S."/>
            <person name="Franken C."/>
            <person name="Gibelin C."/>
            <person name="Gish J."/>
            <person name="Goldstein S."/>
            <person name="Gonzalez A.J."/>
            <person name="Green P.J."/>
            <person name="Hallab A."/>
            <person name="Hartog M."/>
            <person name="Hua A."/>
            <person name="Humphray S.J."/>
            <person name="Jeong D.H."/>
            <person name="Jing Y."/>
            <person name="Jocker A."/>
            <person name="Kenton S.M."/>
            <person name="Kim D.J."/>
            <person name="Klee K."/>
            <person name="Lai H."/>
            <person name="Lang C."/>
            <person name="Lin S."/>
            <person name="Macmil S.L."/>
            <person name="Magdelenat G."/>
            <person name="Matthews L."/>
            <person name="McCorrison J."/>
            <person name="Monaghan E.L."/>
            <person name="Mun J.H."/>
            <person name="Najar F.Z."/>
            <person name="Nicholson C."/>
            <person name="Noirot C."/>
            <person name="O'Bleness M."/>
            <person name="Paule C.R."/>
            <person name="Poulain J."/>
            <person name="Prion F."/>
            <person name="Qin B."/>
            <person name="Qu C."/>
            <person name="Retzel E.F."/>
            <person name="Riddle C."/>
            <person name="Sallet E."/>
            <person name="Samain S."/>
            <person name="Samson N."/>
            <person name="Sanders I."/>
            <person name="Saurat O."/>
            <person name="Scarpelli C."/>
            <person name="Schiex T."/>
            <person name="Segurens B."/>
            <person name="Severin A.J."/>
            <person name="Sherrier D.J."/>
            <person name="Shi R."/>
            <person name="Sims S."/>
            <person name="Singer S.R."/>
            <person name="Sinharoy S."/>
            <person name="Sterck L."/>
            <person name="Viollet A."/>
            <person name="Wang B.B."/>
            <person name="Wang K."/>
            <person name="Wang M."/>
            <person name="Wang X."/>
            <person name="Warfsmann J."/>
            <person name="Weissenbach J."/>
            <person name="White D.D."/>
            <person name="White J.D."/>
            <person name="Wiley G.B."/>
            <person name="Wincker P."/>
            <person name="Xing Y."/>
            <person name="Yang L."/>
            <person name="Yao Z."/>
            <person name="Ying F."/>
            <person name="Zhai J."/>
            <person name="Zhou L."/>
            <person name="Zuber A."/>
            <person name="Denarie J."/>
            <person name="Dixon R.A."/>
            <person name="May G.D."/>
            <person name="Schwartz D.C."/>
            <person name="Rogers J."/>
            <person name="Quetier F."/>
            <person name="Town C.D."/>
            <person name="Roe B.A."/>
        </authorList>
    </citation>
    <scope>NUCLEOTIDE SEQUENCE [LARGE SCALE GENOMIC DNA]</scope>
    <source>
        <strain evidence="2">A17</strain>
        <strain evidence="4 5">cv. Jemalong A17</strain>
    </source>
</reference>
<evidence type="ECO:0000313" key="2">
    <source>
        <dbReference type="EMBL" id="AES97112.1"/>
    </source>
</evidence>
<evidence type="ECO:0000313" key="5">
    <source>
        <dbReference type="Proteomes" id="UP000002051"/>
    </source>
</evidence>
<dbReference type="HOGENOM" id="CLU_010721_1_0_1"/>
<dbReference type="Proteomes" id="UP000265566">
    <property type="component" value="Chromosome 5"/>
</dbReference>
<dbReference type="PANTHER" id="PTHR31900">
    <property type="entry name" value="F-BOX/RNI SUPERFAMILY PROTEIN-RELATED"/>
    <property type="match status" value="1"/>
</dbReference>
<dbReference type="InterPro" id="IPR053781">
    <property type="entry name" value="F-box_AtFBL13-like"/>
</dbReference>
<reference evidence="4" key="3">
    <citation type="submission" date="2015-04" db="UniProtKB">
        <authorList>
            <consortium name="EnsemblPlants"/>
        </authorList>
    </citation>
    <scope>IDENTIFICATION</scope>
    <source>
        <strain evidence="4">cv. Jemalong A17</strain>
    </source>
</reference>
<sequence length="375" mass="43167">MPPLHSQPLTVESINDFPDDILTHILSFLPIRDAFRTTVLSKTWVSLCYSLPILHFDNKDVNNVKEQIQFHQMLNAVMFSPRSKHVTLKSFHLNCRSSDNCFTFEKWIEAAKQRCVEKLYLYLPKNKSLAPTIFCCETLVVLKLFSIHVTTMFRSSVDLPSLKTLYMCFVSFEDMKDLMKLFSGCPMLENLKTICVDANADVTAGGYFKPLSKLINADINLFEVPLRAVYNVQRLYVFWMGHSLPNAEINSYYKDFPVFGNLTKLLLCWGNEGIHEWDEETDSLATRGRDDWKYPYHVPECVLSHLTTCNITHYQAVEADFRFATYILQNARHLKVMKILHTSFSNPLESPQFLEDLSSCSSISPACKLSLSESY</sequence>
<dbReference type="CDD" id="cd22160">
    <property type="entry name" value="F-box_AtFBL13-like"/>
    <property type="match status" value="1"/>
</dbReference>
<dbReference type="EnsemblPlants" id="AES97112">
    <property type="protein sequence ID" value="AES97112"/>
    <property type="gene ID" value="MTR_5g045510"/>
</dbReference>
<evidence type="ECO:0000313" key="3">
    <source>
        <dbReference type="EMBL" id="RHN55596.1"/>
    </source>
</evidence>
<dbReference type="SMART" id="SM00579">
    <property type="entry name" value="FBD"/>
    <property type="match status" value="1"/>
</dbReference>
<dbReference type="InterPro" id="IPR055411">
    <property type="entry name" value="LRR_FXL15/At3g58940/PEG3-like"/>
</dbReference>
<dbReference type="EMBL" id="PSQE01000005">
    <property type="protein sequence ID" value="RHN55596.1"/>
    <property type="molecule type" value="Genomic_DNA"/>
</dbReference>
<dbReference type="OMA" id="HEWDEET"/>
<dbReference type="STRING" id="3880.G7JZ33"/>
<accession>G7JZ33</accession>
<dbReference type="PANTHER" id="PTHR31900:SF34">
    <property type="entry name" value="EMB|CAB62440.1-RELATED"/>
    <property type="match status" value="1"/>
</dbReference>
<name>G7JZ33_MEDTR</name>
<organism evidence="2 5">
    <name type="scientific">Medicago truncatula</name>
    <name type="common">Barrel medic</name>
    <name type="synonym">Medicago tribuloides</name>
    <dbReference type="NCBI Taxonomy" id="3880"/>
    <lineage>
        <taxon>Eukaryota</taxon>
        <taxon>Viridiplantae</taxon>
        <taxon>Streptophyta</taxon>
        <taxon>Embryophyta</taxon>
        <taxon>Tracheophyta</taxon>
        <taxon>Spermatophyta</taxon>
        <taxon>Magnoliopsida</taxon>
        <taxon>eudicotyledons</taxon>
        <taxon>Gunneridae</taxon>
        <taxon>Pentapetalae</taxon>
        <taxon>rosids</taxon>
        <taxon>fabids</taxon>
        <taxon>Fabales</taxon>
        <taxon>Fabaceae</taxon>
        <taxon>Papilionoideae</taxon>
        <taxon>50 kb inversion clade</taxon>
        <taxon>NPAAA clade</taxon>
        <taxon>Hologalegina</taxon>
        <taxon>IRL clade</taxon>
        <taxon>Trifolieae</taxon>
        <taxon>Medicago</taxon>
    </lineage>
</organism>
<evidence type="ECO:0000313" key="4">
    <source>
        <dbReference type="EnsemblPlants" id="AES97112"/>
    </source>
</evidence>
<dbReference type="PROSITE" id="PS50181">
    <property type="entry name" value="FBOX"/>
    <property type="match status" value="1"/>
</dbReference>
<reference evidence="3" key="4">
    <citation type="journal article" date="2018" name="Nat. Plants">
        <title>Whole-genome landscape of Medicago truncatula symbiotic genes.</title>
        <authorList>
            <person name="Pecrix Y."/>
            <person name="Gamas P."/>
            <person name="Carrere S."/>
        </authorList>
    </citation>
    <scope>NUCLEOTIDE SEQUENCE</scope>
    <source>
        <tissue evidence="3">Leaves</tissue>
    </source>
</reference>